<protein>
    <submittedName>
        <fullName evidence="16">TonB-dependent receptor</fullName>
    </submittedName>
</protein>
<evidence type="ECO:0000256" key="11">
    <source>
        <dbReference type="ARBA" id="ARBA00023237"/>
    </source>
</evidence>
<dbReference type="PANTHER" id="PTHR32552">
    <property type="entry name" value="FERRICHROME IRON RECEPTOR-RELATED"/>
    <property type="match status" value="1"/>
</dbReference>
<dbReference type="AlphaFoldDB" id="A0A7H0LL06"/>
<accession>A0A7H0LL06</accession>
<keyword evidence="2 12" id="KW-0813">Transport</keyword>
<dbReference type="InterPro" id="IPR010917">
    <property type="entry name" value="TonB_rcpt_CS"/>
</dbReference>
<keyword evidence="6 14" id="KW-0732">Signal</keyword>
<dbReference type="GO" id="GO:0009279">
    <property type="term" value="C:cell outer membrane"/>
    <property type="evidence" value="ECO:0007669"/>
    <property type="project" value="UniProtKB-SubCell"/>
</dbReference>
<dbReference type="InterPro" id="IPR036942">
    <property type="entry name" value="Beta-barrel_TonB_sf"/>
</dbReference>
<dbReference type="PROSITE" id="PS01156">
    <property type="entry name" value="TONB_DEPENDENT_REC_2"/>
    <property type="match status" value="1"/>
</dbReference>
<dbReference type="RefSeq" id="WP_187762659.1">
    <property type="nucleotide sequence ID" value="NZ_CP061038.1"/>
</dbReference>
<dbReference type="InterPro" id="IPR037066">
    <property type="entry name" value="Plug_dom_sf"/>
</dbReference>
<comment type="similarity">
    <text evidence="12">Belongs to the TonB-dependent receptor family.</text>
</comment>
<dbReference type="GO" id="GO:0015344">
    <property type="term" value="F:siderophore uptake transmembrane transporter activity"/>
    <property type="evidence" value="ECO:0007669"/>
    <property type="project" value="TreeGrafter"/>
</dbReference>
<keyword evidence="4" id="KW-0410">Iron transport</keyword>
<comment type="subcellular location">
    <subcellularLocation>
        <location evidence="1 12">Cell outer membrane</location>
        <topology evidence="1 12">Multi-pass membrane protein</topology>
    </subcellularLocation>
</comment>
<evidence type="ECO:0000259" key="15">
    <source>
        <dbReference type="Pfam" id="PF00593"/>
    </source>
</evidence>
<sequence length="821" mass="88597">MHRTTRQSLATGAALIALTLAGTLSGAAHAEDKPADTATEPTAEAPADDIVVTAASVARGNSIIGSERLRAQGSTLNVVNAIADVPGVSIRGSDAYNSDPWSYGINIRGFDVNLRSSKIGQTIDDMPAYNASYYLGGAPAQKYLLNELVSEIRVDQGTAGVGSASASALGGTTAYYTRDPSEEMGGLISVGIGDYNLRRYAGYVETGRILDGTTRAYIGGSRLTSCRWAYGCADQSGADEWHGEAKFVSELGKLTLTGRVSYDKAVNDPLIEASRGFLDSTNAPDGSSPVWLGIPAGVNENWAHAWSAHRENVFGYLKLKYQASDSISIEVSPYYHWQKGQGDWVPPYQQIALDPNGVRTIAGGTAPGASRKKSYFDYIDASGRQRPVIKGLDYTDIDGTRVLSSYCYDAGGAVKASCAPAQTYRTSLYGHDRFGFTSKVSAEFGGNRIEGGVWYERLNRDFGRQWHQVIDARRGAAYYNDPQLIDFQQHFQTNQWKLYLEDTLTLGKLTLTGGVQKYLIDIRGQTEGWDAFGKPVAPLKTKLNADSNLLFSLGAVYHVDDALQAFAGFSQNYGAVGDWALEKTQTDTSKLKSSVANDYEAGLRYSNRRITAQITGYYIDYRHAITFYSADFIAGGPSGSSGGINYTAGTSGAYANTGKGIASRGVEASLAYRLTPAFDVNAAFTWNRSTYQQAFLGGTANAGTDVMVAKDNKVPGAPTTLVSLGANYHTSDFRAGIRAKYTGKTPGDAVNTRALYLPAYTLVDVSAGYRFKLDDKRYLDAQLNVTNLFEEKYIGGMLDEFTRLYTRGAPRTVSATLSVGF</sequence>
<organism evidence="16 17">
    <name type="scientific">Sphingomonas alpina</name>
    <dbReference type="NCBI Taxonomy" id="653931"/>
    <lineage>
        <taxon>Bacteria</taxon>
        <taxon>Pseudomonadati</taxon>
        <taxon>Pseudomonadota</taxon>
        <taxon>Alphaproteobacteria</taxon>
        <taxon>Sphingomonadales</taxon>
        <taxon>Sphingomonadaceae</taxon>
        <taxon>Sphingomonas</taxon>
    </lineage>
</organism>
<keyword evidence="16" id="KW-0675">Receptor</keyword>
<evidence type="ECO:0000313" key="16">
    <source>
        <dbReference type="EMBL" id="QNQ10359.1"/>
    </source>
</evidence>
<name>A0A7H0LL06_9SPHN</name>
<keyword evidence="3 12" id="KW-1134">Transmembrane beta strand</keyword>
<evidence type="ECO:0000256" key="10">
    <source>
        <dbReference type="ARBA" id="ARBA00023136"/>
    </source>
</evidence>
<evidence type="ECO:0000256" key="4">
    <source>
        <dbReference type="ARBA" id="ARBA00022496"/>
    </source>
</evidence>
<keyword evidence="9" id="KW-0798">TonB box</keyword>
<evidence type="ECO:0000256" key="9">
    <source>
        <dbReference type="ARBA" id="ARBA00023077"/>
    </source>
</evidence>
<feature type="short sequence motif" description="TonB C-terminal box" evidence="13">
    <location>
        <begin position="804"/>
        <end position="821"/>
    </location>
</feature>
<keyword evidence="5 12" id="KW-0812">Transmembrane</keyword>
<evidence type="ECO:0000313" key="17">
    <source>
        <dbReference type="Proteomes" id="UP000516148"/>
    </source>
</evidence>
<dbReference type="Proteomes" id="UP000516148">
    <property type="component" value="Chromosome"/>
</dbReference>
<feature type="chain" id="PRO_5028832335" evidence="14">
    <location>
        <begin position="31"/>
        <end position="821"/>
    </location>
</feature>
<feature type="domain" description="TonB-dependent receptor-like beta-barrel" evidence="15">
    <location>
        <begin position="390"/>
        <end position="788"/>
    </location>
</feature>
<evidence type="ECO:0000256" key="3">
    <source>
        <dbReference type="ARBA" id="ARBA00022452"/>
    </source>
</evidence>
<evidence type="ECO:0000256" key="13">
    <source>
        <dbReference type="PROSITE-ProRule" id="PRU10144"/>
    </source>
</evidence>
<proteinExistence type="inferred from homology"/>
<keyword evidence="7" id="KW-0408">Iron</keyword>
<feature type="signal peptide" evidence="14">
    <location>
        <begin position="1"/>
        <end position="30"/>
    </location>
</feature>
<evidence type="ECO:0000256" key="14">
    <source>
        <dbReference type="SAM" id="SignalP"/>
    </source>
</evidence>
<dbReference type="PROSITE" id="PS52016">
    <property type="entry name" value="TONB_DEPENDENT_REC_3"/>
    <property type="match status" value="1"/>
</dbReference>
<gene>
    <name evidence="16" type="ORF">H3Z74_03735</name>
</gene>
<dbReference type="InterPro" id="IPR039426">
    <property type="entry name" value="TonB-dep_rcpt-like"/>
</dbReference>
<evidence type="ECO:0000256" key="12">
    <source>
        <dbReference type="PROSITE-ProRule" id="PRU01360"/>
    </source>
</evidence>
<evidence type="ECO:0000256" key="1">
    <source>
        <dbReference type="ARBA" id="ARBA00004571"/>
    </source>
</evidence>
<dbReference type="KEGG" id="spap:H3Z74_03735"/>
<dbReference type="InterPro" id="IPR000531">
    <property type="entry name" value="Beta-barrel_TonB"/>
</dbReference>
<keyword evidence="17" id="KW-1185">Reference proteome</keyword>
<dbReference type="EMBL" id="CP061038">
    <property type="protein sequence ID" value="QNQ10359.1"/>
    <property type="molecule type" value="Genomic_DNA"/>
</dbReference>
<evidence type="ECO:0000256" key="2">
    <source>
        <dbReference type="ARBA" id="ARBA00022448"/>
    </source>
</evidence>
<evidence type="ECO:0000256" key="6">
    <source>
        <dbReference type="ARBA" id="ARBA00022729"/>
    </source>
</evidence>
<evidence type="ECO:0000256" key="7">
    <source>
        <dbReference type="ARBA" id="ARBA00023004"/>
    </source>
</evidence>
<dbReference type="Gene3D" id="2.170.130.10">
    <property type="entry name" value="TonB-dependent receptor, plug domain"/>
    <property type="match status" value="1"/>
</dbReference>
<evidence type="ECO:0000256" key="8">
    <source>
        <dbReference type="ARBA" id="ARBA00023065"/>
    </source>
</evidence>
<keyword evidence="10 12" id="KW-0472">Membrane</keyword>
<dbReference type="Gene3D" id="2.40.170.20">
    <property type="entry name" value="TonB-dependent receptor, beta-barrel domain"/>
    <property type="match status" value="1"/>
</dbReference>
<evidence type="ECO:0000256" key="5">
    <source>
        <dbReference type="ARBA" id="ARBA00022692"/>
    </source>
</evidence>
<dbReference type="Pfam" id="PF00593">
    <property type="entry name" value="TonB_dep_Rec_b-barrel"/>
    <property type="match status" value="1"/>
</dbReference>
<dbReference type="SUPFAM" id="SSF56935">
    <property type="entry name" value="Porins"/>
    <property type="match status" value="1"/>
</dbReference>
<keyword evidence="11 12" id="KW-0998">Cell outer membrane</keyword>
<keyword evidence="8" id="KW-0406">Ion transport</keyword>
<reference evidence="16 17" key="1">
    <citation type="submission" date="2020-09" db="EMBL/GenBank/DDBJ databases">
        <title>Sphingomonas sp., a new species isolated from pork steak.</title>
        <authorList>
            <person name="Heidler von Heilborn D."/>
        </authorList>
    </citation>
    <scope>NUCLEOTIDE SEQUENCE [LARGE SCALE GENOMIC DNA]</scope>
    <source>
        <strain evidence="17">S8-3T</strain>
    </source>
</reference>
<dbReference type="PANTHER" id="PTHR32552:SF89">
    <property type="entry name" value="CATECHOLATE SIDEROPHORE RECEPTOR FIU"/>
    <property type="match status" value="1"/>
</dbReference>